<dbReference type="AlphaFoldDB" id="A0A8S4S8S2"/>
<sequence>MFKYLLFAALLAFAAAKPLVVEYPVSSVATYSSPLTVEYTAPYYYPGYASAYDHFDYATYTYPYSYDYYVR</sequence>
<accession>A0A8S4S8S2</accession>
<feature type="signal peptide" evidence="1">
    <location>
        <begin position="1"/>
        <end position="16"/>
    </location>
</feature>
<protein>
    <submittedName>
        <fullName evidence="2">Jg25295 protein</fullName>
    </submittedName>
</protein>
<keyword evidence="3" id="KW-1185">Reference proteome</keyword>
<evidence type="ECO:0000313" key="2">
    <source>
        <dbReference type="EMBL" id="CAH2244343.1"/>
    </source>
</evidence>
<keyword evidence="1" id="KW-0732">Signal</keyword>
<dbReference type="EMBL" id="CAKXAJ010025823">
    <property type="protein sequence ID" value="CAH2244343.1"/>
    <property type="molecule type" value="Genomic_DNA"/>
</dbReference>
<proteinExistence type="predicted"/>
<gene>
    <name evidence="2" type="primary">jg25295</name>
    <name evidence="2" type="ORF">PAEG_LOCUS20297</name>
</gene>
<evidence type="ECO:0000313" key="3">
    <source>
        <dbReference type="Proteomes" id="UP000838756"/>
    </source>
</evidence>
<organism evidence="2 3">
    <name type="scientific">Pararge aegeria aegeria</name>
    <dbReference type="NCBI Taxonomy" id="348720"/>
    <lineage>
        <taxon>Eukaryota</taxon>
        <taxon>Metazoa</taxon>
        <taxon>Ecdysozoa</taxon>
        <taxon>Arthropoda</taxon>
        <taxon>Hexapoda</taxon>
        <taxon>Insecta</taxon>
        <taxon>Pterygota</taxon>
        <taxon>Neoptera</taxon>
        <taxon>Endopterygota</taxon>
        <taxon>Lepidoptera</taxon>
        <taxon>Glossata</taxon>
        <taxon>Ditrysia</taxon>
        <taxon>Papilionoidea</taxon>
        <taxon>Nymphalidae</taxon>
        <taxon>Satyrinae</taxon>
        <taxon>Satyrini</taxon>
        <taxon>Parargina</taxon>
        <taxon>Pararge</taxon>
    </lineage>
</organism>
<feature type="chain" id="PRO_5035914959" evidence="1">
    <location>
        <begin position="17"/>
        <end position="71"/>
    </location>
</feature>
<evidence type="ECO:0000256" key="1">
    <source>
        <dbReference type="SAM" id="SignalP"/>
    </source>
</evidence>
<reference evidence="2" key="1">
    <citation type="submission" date="2022-03" db="EMBL/GenBank/DDBJ databases">
        <authorList>
            <person name="Lindestad O."/>
        </authorList>
    </citation>
    <scope>NUCLEOTIDE SEQUENCE</scope>
</reference>
<comment type="caution">
    <text evidence="2">The sequence shown here is derived from an EMBL/GenBank/DDBJ whole genome shotgun (WGS) entry which is preliminary data.</text>
</comment>
<dbReference type="Proteomes" id="UP000838756">
    <property type="component" value="Unassembled WGS sequence"/>
</dbReference>
<name>A0A8S4S8S2_9NEOP</name>